<dbReference type="FunFam" id="3.40.309.10:FF:000014">
    <property type="entry name" value="NAD/NADP-dependent betaine aldehyde dehydrogenase"/>
    <property type="match status" value="1"/>
</dbReference>
<feature type="binding site" evidence="10">
    <location>
        <begin position="240"/>
        <end position="243"/>
    </location>
    <ligand>
        <name>NAD(+)</name>
        <dbReference type="ChEBI" id="CHEBI:57540"/>
    </ligand>
</feature>
<dbReference type="InterPro" id="IPR015590">
    <property type="entry name" value="Aldehyde_DH_dom"/>
</dbReference>
<dbReference type="eggNOG" id="COG1012">
    <property type="taxonomic scope" value="Bacteria"/>
</dbReference>
<feature type="active site" description="Proton acceptor" evidence="10">
    <location>
        <position position="262"/>
    </location>
</feature>
<feature type="binding site" evidence="10">
    <location>
        <position position="104"/>
    </location>
    <ligand>
        <name>K(+)</name>
        <dbReference type="ChEBI" id="CHEBI:29103"/>
        <label>1</label>
    </ligand>
</feature>
<evidence type="ECO:0000256" key="11">
    <source>
        <dbReference type="PROSITE-ProRule" id="PRU10007"/>
    </source>
</evidence>
<evidence type="ECO:0000256" key="3">
    <source>
        <dbReference type="ARBA" id="ARBA00022958"/>
    </source>
</evidence>
<feature type="binding site" evidence="10">
    <location>
        <position position="256"/>
    </location>
    <ligand>
        <name>K(+)</name>
        <dbReference type="ChEBI" id="CHEBI:29103"/>
        <label>2</label>
    </ligand>
</feature>
<dbReference type="Gene3D" id="3.40.605.10">
    <property type="entry name" value="Aldehyde Dehydrogenase, Chain A, domain 1"/>
    <property type="match status" value="1"/>
</dbReference>
<evidence type="ECO:0000256" key="12">
    <source>
        <dbReference type="RuleBase" id="RU003345"/>
    </source>
</evidence>
<dbReference type="NCBIfam" id="NF009725">
    <property type="entry name" value="PRK13252.1"/>
    <property type="match status" value="1"/>
</dbReference>
<feature type="binding site" description="covalent" evidence="10">
    <location>
        <position position="296"/>
    </location>
    <ligand>
        <name>NAD(+)</name>
        <dbReference type="ChEBI" id="CHEBI:57540"/>
    </ligand>
</feature>
<feature type="binding site" evidence="10">
    <location>
        <position position="467"/>
    </location>
    <ligand>
        <name>K(+)</name>
        <dbReference type="ChEBI" id="CHEBI:29103"/>
        <label>2</label>
    </ligand>
</feature>
<feature type="active site" description="Charge relay system" evidence="10">
    <location>
        <position position="173"/>
    </location>
</feature>
<name>Q4FTS5_PSYA2</name>
<dbReference type="Gene3D" id="3.40.309.10">
    <property type="entry name" value="Aldehyde Dehydrogenase, Chain A, domain 2"/>
    <property type="match status" value="1"/>
</dbReference>
<reference evidence="14 15" key="1">
    <citation type="journal article" date="2010" name="Appl. Environ. Microbiol.">
        <title>The genome sequence of Psychrobacter arcticus 273-4, a psychroactive Siberian permafrost bacterium, reveals mechanisms for adaptation to low-temperature growth.</title>
        <authorList>
            <person name="Ayala-del-Rio H.L."/>
            <person name="Chain P.S."/>
            <person name="Grzymski J.J."/>
            <person name="Ponder M.A."/>
            <person name="Ivanova N."/>
            <person name="Bergholz P.W."/>
            <person name="Di Bartolo G."/>
            <person name="Hauser L."/>
            <person name="Land M."/>
            <person name="Bakermans C."/>
            <person name="Rodrigues D."/>
            <person name="Klappenbach J."/>
            <person name="Zarka D."/>
            <person name="Larimer F."/>
            <person name="Richardson P."/>
            <person name="Murray A."/>
            <person name="Thomashow M."/>
            <person name="Tiedje J.M."/>
        </authorList>
    </citation>
    <scope>NUCLEOTIDE SEQUENCE [LARGE SCALE GENOMIC DNA]</scope>
    <source>
        <strain evidence="15">DSM 17307 / VKM B-2377 / 273-4</strain>
    </source>
</reference>
<evidence type="ECO:0000313" key="15">
    <source>
        <dbReference type="Proteomes" id="UP000000546"/>
    </source>
</evidence>
<dbReference type="InterPro" id="IPR011264">
    <property type="entry name" value="BADH"/>
</dbReference>
<evidence type="ECO:0000256" key="5">
    <source>
        <dbReference type="ARBA" id="ARBA00023027"/>
    </source>
</evidence>
<feature type="binding site" evidence="10">
    <location>
        <begin position="161"/>
        <end position="163"/>
    </location>
    <ligand>
        <name>NAD(+)</name>
        <dbReference type="ChEBI" id="CHEBI:57540"/>
    </ligand>
</feature>
<comment type="pathway">
    <text evidence="10">Amine and polyamine biosynthesis; betaine biosynthesis via choline pathway; betaine from betaine aldehyde: step 1/1.</text>
</comment>
<dbReference type="FunFam" id="3.40.605.10:FF:000007">
    <property type="entry name" value="NAD/NADP-dependent betaine aldehyde dehydrogenase"/>
    <property type="match status" value="1"/>
</dbReference>
<comment type="caution">
    <text evidence="10">Lacks conserved residue(s) required for the propagation of feature annotation.</text>
</comment>
<feature type="active site" evidence="11">
    <location>
        <position position="262"/>
    </location>
</feature>
<gene>
    <name evidence="10 14" type="primary">betB</name>
    <name evidence="14" type="ordered locus">Psyc_0729</name>
</gene>
<protein>
    <recommendedName>
        <fullName evidence="10">Betaine aldehyde dehydrogenase</fullName>
        <shortName evidence="10">BADH</shortName>
        <ecNumber evidence="10">1.2.1.8</ecNumber>
    </recommendedName>
</protein>
<keyword evidence="4 10" id="KW-0560">Oxidoreductase</keyword>
<dbReference type="PROSITE" id="PS00687">
    <property type="entry name" value="ALDEHYDE_DEHYDR_GLU"/>
    <property type="match status" value="1"/>
</dbReference>
<dbReference type="GO" id="GO:0019285">
    <property type="term" value="P:glycine betaine biosynthetic process from choline"/>
    <property type="evidence" value="ECO:0007669"/>
    <property type="project" value="UniProtKB-UniRule"/>
</dbReference>
<comment type="catalytic activity">
    <reaction evidence="8">
        <text>betaine aldehyde + NAD(+) + H2O = glycine betaine + NADH + 2 H(+)</text>
        <dbReference type="Rhea" id="RHEA:15305"/>
        <dbReference type="ChEBI" id="CHEBI:15377"/>
        <dbReference type="ChEBI" id="CHEBI:15378"/>
        <dbReference type="ChEBI" id="CHEBI:15710"/>
        <dbReference type="ChEBI" id="CHEBI:17750"/>
        <dbReference type="ChEBI" id="CHEBI:57540"/>
        <dbReference type="ChEBI" id="CHEBI:57945"/>
        <dbReference type="EC" id="1.2.1.8"/>
    </reaction>
    <physiologicalReaction direction="left-to-right" evidence="8">
        <dbReference type="Rhea" id="RHEA:15306"/>
    </physiologicalReaction>
</comment>
<feature type="binding site" evidence="10">
    <location>
        <position position="264"/>
    </location>
    <ligand>
        <name>NAD(+)</name>
        <dbReference type="ChEBI" id="CHEBI:57540"/>
    </ligand>
</feature>
<comment type="cofactor">
    <cofactor evidence="10">
        <name>K(+)</name>
        <dbReference type="ChEBI" id="CHEBI:29103"/>
    </cofactor>
    <text evidence="10">Binds 2 potassium ions per subunit.</text>
</comment>
<accession>Q4FTS5</accession>
<feature type="modified residue" description="Cysteine sulfenic acid (-SOH)" evidence="10">
    <location>
        <position position="296"/>
    </location>
</feature>
<evidence type="ECO:0000256" key="6">
    <source>
        <dbReference type="ARBA" id="ARBA00023097"/>
    </source>
</evidence>
<comment type="catalytic activity">
    <reaction evidence="7">
        <text>betaine aldehyde + NADP(+) + H2O = glycine betaine + NADPH + 2 H(+)</text>
        <dbReference type="Rhea" id="RHEA:30067"/>
        <dbReference type="ChEBI" id="CHEBI:15377"/>
        <dbReference type="ChEBI" id="CHEBI:15378"/>
        <dbReference type="ChEBI" id="CHEBI:15710"/>
        <dbReference type="ChEBI" id="CHEBI:17750"/>
        <dbReference type="ChEBI" id="CHEBI:57783"/>
        <dbReference type="ChEBI" id="CHEBI:58349"/>
    </reaction>
    <physiologicalReaction direction="left-to-right" evidence="7">
        <dbReference type="Rhea" id="RHEA:30068"/>
    </physiologicalReaction>
</comment>
<dbReference type="EC" id="1.2.1.8" evidence="10"/>
<keyword evidence="6 10" id="KW-0558">Oxidation</keyword>
<dbReference type="EMBL" id="CP000082">
    <property type="protein sequence ID" value="AAZ18583.1"/>
    <property type="molecule type" value="Genomic_DNA"/>
</dbReference>
<evidence type="ECO:0000256" key="10">
    <source>
        <dbReference type="HAMAP-Rule" id="MF_00804"/>
    </source>
</evidence>
<proteinExistence type="inferred from homology"/>
<dbReference type="NCBIfam" id="TIGR01804">
    <property type="entry name" value="BADH"/>
    <property type="match status" value="1"/>
</dbReference>
<evidence type="ECO:0000256" key="4">
    <source>
        <dbReference type="ARBA" id="ARBA00023002"/>
    </source>
</evidence>
<dbReference type="HOGENOM" id="CLU_005391_5_3_6"/>
<feature type="active site" description="Nucleophile" evidence="10">
    <location>
        <position position="296"/>
    </location>
</feature>
<keyword evidence="3 10" id="KW-0630">Potassium</keyword>
<dbReference type="HAMAP" id="MF_00804">
    <property type="entry name" value="BADH"/>
    <property type="match status" value="1"/>
</dbReference>
<evidence type="ECO:0000256" key="9">
    <source>
        <dbReference type="ARBA" id="ARBA00065931"/>
    </source>
</evidence>
<dbReference type="AlphaFoldDB" id="Q4FTS5"/>
<feature type="site" description="Seems to be a necessary countercharge to the potassium cations" evidence="10">
    <location>
        <position position="258"/>
    </location>
</feature>
<comment type="subunit">
    <text evidence="9 10">Dimer of dimers.</text>
</comment>
<feature type="binding site" evidence="10">
    <location>
        <begin position="187"/>
        <end position="190"/>
    </location>
    <ligand>
        <name>NAD(+)</name>
        <dbReference type="ChEBI" id="CHEBI:57540"/>
    </ligand>
</feature>
<evidence type="ECO:0000256" key="2">
    <source>
        <dbReference type="ARBA" id="ARBA00022723"/>
    </source>
</evidence>
<dbReference type="FunFam" id="3.40.605.10:FF:000026">
    <property type="entry name" value="Aldehyde dehydrogenase, putative"/>
    <property type="match status" value="1"/>
</dbReference>
<dbReference type="CDD" id="cd07090">
    <property type="entry name" value="ALDH_F9_TMBADH"/>
    <property type="match status" value="1"/>
</dbReference>
<keyword evidence="10" id="KW-0521">NADP</keyword>
<dbReference type="InterPro" id="IPR016162">
    <property type="entry name" value="Ald_DH_N"/>
</dbReference>
<sequence length="500" mass="53829">MTDSTDLKHMDNAEQTQTAYINGSYLAVDKALSTFDSINPVTGEVLSTIQQTTTEQINDAVIAAQKGQKVWAAMTAIERSRILLNAVAILRERNDELAVLETKDTGKAISETKYVDIVTGADVIEYYAGLAPMIEGRQIPLRDTSFVYTRQEPLGVIAGIGAWNYPIQIAMWKAAPALAAGNAMIFKPSEVTPLSALKLAEIFTEAGLPEGVFNVVQGNYEVGEALTQHPDIAKVSFTGGVPTGKKVMSSAATSSLKDVTLELGGKSPLIIFDDADIDTAADIAMMANFYSTGQVCTNGTRVFIPKALQAKFEQAIQTRVKRIKLGDPMDDSITMGPLVSFPHMDRVLGYIEQGKASGARLLCGGARVTTGSLADGAYVAATVFTDCTDDMSIVREEIFGPVMSILTYETEEEVIRRANDTEYGLAAGVVTADLNRAHRVIAQIEAGICWLNTWGESAAQMPVGGYKHSGIGRENGIQTLEHYTQTKSIQVELGAFESVF</sequence>
<dbReference type="UniPathway" id="UPA00529">
    <property type="reaction ID" value="UER00386"/>
</dbReference>
<dbReference type="GO" id="GO:0008802">
    <property type="term" value="F:betaine-aldehyde dehydrogenase (NAD+) activity"/>
    <property type="evidence" value="ECO:0007669"/>
    <property type="project" value="UniProtKB-UniRule"/>
</dbReference>
<dbReference type="SUPFAM" id="SSF53720">
    <property type="entry name" value="ALDH-like"/>
    <property type="match status" value="1"/>
</dbReference>
<dbReference type="Pfam" id="PF00171">
    <property type="entry name" value="Aldedh"/>
    <property type="match status" value="1"/>
</dbReference>
<feature type="active site" description="Charge relay system" evidence="10">
    <location>
        <position position="474"/>
    </location>
</feature>
<comment type="function">
    <text evidence="10">Involved in the biosynthesis of the osmoprotectant glycine betaine. Catalyzes the irreversible oxidation of betaine aldehyde to the corresponding acid.</text>
</comment>
<dbReference type="Proteomes" id="UP000000546">
    <property type="component" value="Chromosome"/>
</dbReference>
<evidence type="ECO:0000313" key="14">
    <source>
        <dbReference type="EMBL" id="AAZ18583.1"/>
    </source>
</evidence>
<evidence type="ECO:0000256" key="1">
    <source>
        <dbReference type="ARBA" id="ARBA00009986"/>
    </source>
</evidence>
<dbReference type="STRING" id="259536.Psyc_0729"/>
<feature type="binding site" evidence="10">
    <location>
        <position position="470"/>
    </location>
    <ligand>
        <name>K(+)</name>
        <dbReference type="ChEBI" id="CHEBI:29103"/>
        <label>2</label>
    </ligand>
</feature>
<dbReference type="PROSITE" id="PS00070">
    <property type="entry name" value="ALDEHYDE_DEHYDR_CYS"/>
    <property type="match status" value="1"/>
</dbReference>
<dbReference type="InterPro" id="IPR016160">
    <property type="entry name" value="Ald_DH_CS_CYS"/>
</dbReference>
<dbReference type="InterPro" id="IPR029510">
    <property type="entry name" value="Ald_DH_CS_GLU"/>
</dbReference>
<dbReference type="GO" id="GO:0046872">
    <property type="term" value="F:metal ion binding"/>
    <property type="evidence" value="ECO:0007669"/>
    <property type="project" value="UniProtKB-KW"/>
</dbReference>
<dbReference type="PANTHER" id="PTHR11699">
    <property type="entry name" value="ALDEHYDE DEHYDROGENASE-RELATED"/>
    <property type="match status" value="1"/>
</dbReference>
<keyword evidence="2 10" id="KW-0479">Metal-binding</keyword>
<evidence type="ECO:0000256" key="7">
    <source>
        <dbReference type="ARBA" id="ARBA00051919"/>
    </source>
</evidence>
<feature type="domain" description="Aldehyde dehydrogenase" evidence="13">
    <location>
        <begin position="32"/>
        <end position="489"/>
    </location>
</feature>
<dbReference type="InterPro" id="IPR016163">
    <property type="entry name" value="Ald_DH_C"/>
</dbReference>
<comment type="similarity">
    <text evidence="1 10 12">Belongs to the aldehyde dehydrogenase family.</text>
</comment>
<keyword evidence="15" id="KW-1185">Reference proteome</keyword>
<organism evidence="14 15">
    <name type="scientific">Psychrobacter arcticus (strain DSM 17307 / VKM B-2377 / 273-4)</name>
    <dbReference type="NCBI Taxonomy" id="259536"/>
    <lineage>
        <taxon>Bacteria</taxon>
        <taxon>Pseudomonadati</taxon>
        <taxon>Pseudomonadota</taxon>
        <taxon>Gammaproteobacteria</taxon>
        <taxon>Moraxellales</taxon>
        <taxon>Moraxellaceae</taxon>
        <taxon>Psychrobacter</taxon>
    </lineage>
</organism>
<dbReference type="KEGG" id="par:Psyc_0729"/>
<dbReference type="InterPro" id="IPR016161">
    <property type="entry name" value="Ald_DH/histidinol_DH"/>
</dbReference>
<feature type="binding site" evidence="10">
    <location>
        <position position="397"/>
    </location>
    <ligand>
        <name>NAD(+)</name>
        <dbReference type="ChEBI" id="CHEBI:57540"/>
    </ligand>
</feature>
<evidence type="ECO:0000259" key="13">
    <source>
        <dbReference type="Pfam" id="PF00171"/>
    </source>
</evidence>
<feature type="binding site" evidence="10">
    <location>
        <position position="37"/>
    </location>
    <ligand>
        <name>K(+)</name>
        <dbReference type="ChEBI" id="CHEBI:29103"/>
        <label>1</label>
    </ligand>
</feature>
<feature type="binding site" evidence="10">
    <location>
        <position position="38"/>
    </location>
    <ligand>
        <name>K(+)</name>
        <dbReference type="ChEBI" id="CHEBI:29103"/>
        <label>1</label>
    </ligand>
</feature>
<dbReference type="OrthoDB" id="9812625at2"/>
<keyword evidence="5 10" id="KW-0520">NAD</keyword>
<evidence type="ECO:0000256" key="8">
    <source>
        <dbReference type="ARBA" id="ARBA00052192"/>
    </source>
</evidence>